<comment type="similarity">
    <text evidence="2 6">Belongs to the class-I pyridoxal-phosphate-dependent aminotransferase family.</text>
</comment>
<dbReference type="Pfam" id="PF00155">
    <property type="entry name" value="Aminotran_1_2"/>
    <property type="match status" value="1"/>
</dbReference>
<feature type="domain" description="Aminotransferase class I/classII large" evidence="7">
    <location>
        <begin position="30"/>
        <end position="376"/>
    </location>
</feature>
<keyword evidence="9" id="KW-1185">Reference proteome</keyword>
<dbReference type="GO" id="GO:0006520">
    <property type="term" value="P:amino acid metabolic process"/>
    <property type="evidence" value="ECO:0007669"/>
    <property type="project" value="InterPro"/>
</dbReference>
<dbReference type="EC" id="2.6.1.-" evidence="6"/>
<dbReference type="Gene3D" id="3.40.640.10">
    <property type="entry name" value="Type I PLP-dependent aspartate aminotransferase-like (Major domain)"/>
    <property type="match status" value="1"/>
</dbReference>
<gene>
    <name evidence="8" type="ORF">SAMN05660836_01722</name>
</gene>
<dbReference type="Proteomes" id="UP000199611">
    <property type="component" value="Unassembled WGS sequence"/>
</dbReference>
<evidence type="ECO:0000313" key="8">
    <source>
        <dbReference type="EMBL" id="SFM85559.1"/>
    </source>
</evidence>
<dbReference type="InterPro" id="IPR015421">
    <property type="entry name" value="PyrdxlP-dep_Trfase_major"/>
</dbReference>
<evidence type="ECO:0000256" key="6">
    <source>
        <dbReference type="RuleBase" id="RU000481"/>
    </source>
</evidence>
<dbReference type="PANTHER" id="PTHR46383">
    <property type="entry name" value="ASPARTATE AMINOTRANSFERASE"/>
    <property type="match status" value="1"/>
</dbReference>
<keyword evidence="4 6" id="KW-0808">Transferase</keyword>
<evidence type="ECO:0000256" key="3">
    <source>
        <dbReference type="ARBA" id="ARBA00022576"/>
    </source>
</evidence>
<dbReference type="GO" id="GO:0030170">
    <property type="term" value="F:pyridoxal phosphate binding"/>
    <property type="evidence" value="ECO:0007669"/>
    <property type="project" value="InterPro"/>
</dbReference>
<proteinExistence type="inferred from homology"/>
<dbReference type="PROSITE" id="PS00105">
    <property type="entry name" value="AA_TRANSFER_CLASS_1"/>
    <property type="match status" value="1"/>
</dbReference>
<dbReference type="CDD" id="cd00609">
    <property type="entry name" value="AAT_like"/>
    <property type="match status" value="1"/>
</dbReference>
<reference evidence="8 9" key="1">
    <citation type="submission" date="2016-10" db="EMBL/GenBank/DDBJ databases">
        <authorList>
            <person name="de Groot N.N."/>
        </authorList>
    </citation>
    <scope>NUCLEOTIDE SEQUENCE [LARGE SCALE GENOMIC DNA]</scope>
    <source>
        <strain evidence="8 9">DSM 9990</strain>
    </source>
</reference>
<dbReference type="GO" id="GO:0008483">
    <property type="term" value="F:transaminase activity"/>
    <property type="evidence" value="ECO:0007669"/>
    <property type="project" value="UniProtKB-KW"/>
</dbReference>
<organism evidence="8 9">
    <name type="scientific">Thermodesulforhabdus norvegica</name>
    <dbReference type="NCBI Taxonomy" id="39841"/>
    <lineage>
        <taxon>Bacteria</taxon>
        <taxon>Pseudomonadati</taxon>
        <taxon>Thermodesulfobacteriota</taxon>
        <taxon>Syntrophobacteria</taxon>
        <taxon>Syntrophobacterales</taxon>
        <taxon>Thermodesulforhabdaceae</taxon>
        <taxon>Thermodesulforhabdus</taxon>
    </lineage>
</organism>
<evidence type="ECO:0000256" key="2">
    <source>
        <dbReference type="ARBA" id="ARBA00007441"/>
    </source>
</evidence>
<dbReference type="STRING" id="39841.SAMN05660836_01722"/>
<dbReference type="AlphaFoldDB" id="A0A1I4U987"/>
<protein>
    <recommendedName>
        <fullName evidence="6">Aminotransferase</fullName>
        <ecNumber evidence="6">2.6.1.-</ecNumber>
    </recommendedName>
</protein>
<dbReference type="SUPFAM" id="SSF53383">
    <property type="entry name" value="PLP-dependent transferases"/>
    <property type="match status" value="1"/>
</dbReference>
<dbReference type="EMBL" id="FOUU01000005">
    <property type="protein sequence ID" value="SFM85559.1"/>
    <property type="molecule type" value="Genomic_DNA"/>
</dbReference>
<accession>A0A1I4U987</accession>
<dbReference type="InterPro" id="IPR004839">
    <property type="entry name" value="Aminotransferase_I/II_large"/>
</dbReference>
<evidence type="ECO:0000313" key="9">
    <source>
        <dbReference type="Proteomes" id="UP000199611"/>
    </source>
</evidence>
<evidence type="ECO:0000256" key="4">
    <source>
        <dbReference type="ARBA" id="ARBA00022679"/>
    </source>
</evidence>
<evidence type="ECO:0000256" key="1">
    <source>
        <dbReference type="ARBA" id="ARBA00001933"/>
    </source>
</evidence>
<evidence type="ECO:0000259" key="7">
    <source>
        <dbReference type="Pfam" id="PF00155"/>
    </source>
</evidence>
<keyword evidence="5" id="KW-0663">Pyridoxal phosphate</keyword>
<dbReference type="InterPro" id="IPR050596">
    <property type="entry name" value="AspAT/PAT-like"/>
</dbReference>
<dbReference type="PANTHER" id="PTHR46383:SF2">
    <property type="entry name" value="AMINOTRANSFERASE"/>
    <property type="match status" value="1"/>
</dbReference>
<sequence length="385" mass="43358">MKCSRTEHICSFIVMDVLEKAQELEKRGCDIIHLEIGEPDFDTPLPIKQAGIRALEAGETHYTHSLGIQELREAICRNYEAEYGIYGLDPDQVVITSGTSPAFLVALGAVLEPGDELIITNPCYPCYPNFARFLGIIPKFVKVYEEEGFQYRIEDVKNAIGPRTKGILINSPANPTGHLLDADRLKGLAGLGLWIFSDEIYHGLVYDGERAHSILEFTDKCFVFNGFSKKYAMTGWRLGYVIIPKPFKRTVQCMVQNFFISANAASQRAALVALTDDRVVTETKKMVDEYDRRRKFMISRLKEIGFGIDHEPKGAFYVFANAKSFGSDSYRLAFELLEQAHVGVAPGIDFGTNGEGYLRFSYANSIEKIDEALNRIAQYLEQRKK</sequence>
<comment type="cofactor">
    <cofactor evidence="1 6">
        <name>pyridoxal 5'-phosphate</name>
        <dbReference type="ChEBI" id="CHEBI:597326"/>
    </cofactor>
</comment>
<keyword evidence="3 6" id="KW-0032">Aminotransferase</keyword>
<dbReference type="InterPro" id="IPR015424">
    <property type="entry name" value="PyrdxlP-dep_Trfase"/>
</dbReference>
<dbReference type="RefSeq" id="WP_093395028.1">
    <property type="nucleotide sequence ID" value="NZ_FOUU01000005.1"/>
</dbReference>
<evidence type="ECO:0000256" key="5">
    <source>
        <dbReference type="ARBA" id="ARBA00022898"/>
    </source>
</evidence>
<name>A0A1I4U987_9BACT</name>
<dbReference type="OrthoDB" id="9804474at2"/>
<dbReference type="InterPro" id="IPR004838">
    <property type="entry name" value="NHTrfase_class1_PyrdxlP-BS"/>
</dbReference>